<evidence type="ECO:0000259" key="1">
    <source>
        <dbReference type="Pfam" id="PF06985"/>
    </source>
</evidence>
<dbReference type="PANTHER" id="PTHR10622">
    <property type="entry name" value="HET DOMAIN-CONTAINING PROTEIN"/>
    <property type="match status" value="1"/>
</dbReference>
<dbReference type="Pfam" id="PF06985">
    <property type="entry name" value="HET"/>
    <property type="match status" value="1"/>
</dbReference>
<dbReference type="Proteomes" id="UP000235371">
    <property type="component" value="Unassembled WGS sequence"/>
</dbReference>
<dbReference type="InParanoid" id="A0A2J6TUQ2"/>
<evidence type="ECO:0000313" key="3">
    <source>
        <dbReference type="Proteomes" id="UP000235371"/>
    </source>
</evidence>
<dbReference type="RefSeq" id="XP_024743640.1">
    <property type="nucleotide sequence ID" value="XM_024873721.1"/>
</dbReference>
<organism evidence="2 3">
    <name type="scientific">Hyaloscypha bicolor E</name>
    <dbReference type="NCBI Taxonomy" id="1095630"/>
    <lineage>
        <taxon>Eukaryota</taxon>
        <taxon>Fungi</taxon>
        <taxon>Dikarya</taxon>
        <taxon>Ascomycota</taxon>
        <taxon>Pezizomycotina</taxon>
        <taxon>Leotiomycetes</taxon>
        <taxon>Helotiales</taxon>
        <taxon>Hyaloscyphaceae</taxon>
        <taxon>Hyaloscypha</taxon>
        <taxon>Hyaloscypha bicolor</taxon>
    </lineage>
</organism>
<evidence type="ECO:0000313" key="2">
    <source>
        <dbReference type="EMBL" id="PMD66736.1"/>
    </source>
</evidence>
<sequence length="285" mass="33104">MRLLNIKTLKLEWFHNADVAPSYAILSHRWEDEEVLFEDVNHRLMCSLIRSPDGWAKVLAFCKIAEQFGISYVWIDTCCIDKNSSTELSESLNSMFAWYRCATLCIAYLSDVSTDWGNKDSYRGLSRRHPKYRGHPRKSVWFNRGWTLQELIAPKDVWFYKRNWTFLGIRSELIDELHEITGVQKEILQRNGLEHLHTLSVAARMSWAANRETTRPEDLAYSLLGLFGVNMPILYGEGERNAFFRLQVMIFQSFSDHSIFAWKALSLPRVSRLVAVLSISTLTEA</sequence>
<dbReference type="GeneID" id="36581801"/>
<dbReference type="InterPro" id="IPR010730">
    <property type="entry name" value="HET"/>
</dbReference>
<gene>
    <name evidence="2" type="ORF">K444DRAFT_516931</name>
</gene>
<dbReference type="EMBL" id="KZ613743">
    <property type="protein sequence ID" value="PMD66736.1"/>
    <property type="molecule type" value="Genomic_DNA"/>
</dbReference>
<name>A0A2J6TUQ2_9HELO</name>
<feature type="domain" description="Heterokaryon incompatibility" evidence="1">
    <location>
        <begin position="23"/>
        <end position="117"/>
    </location>
</feature>
<keyword evidence="3" id="KW-1185">Reference proteome</keyword>
<protein>
    <submittedName>
        <fullName evidence="2">HET-domain-containing protein</fullName>
    </submittedName>
</protein>
<dbReference type="PANTHER" id="PTHR10622:SF12">
    <property type="entry name" value="HET DOMAIN-CONTAINING PROTEIN"/>
    <property type="match status" value="1"/>
</dbReference>
<reference evidence="2 3" key="1">
    <citation type="submission" date="2016-04" db="EMBL/GenBank/DDBJ databases">
        <title>A degradative enzymes factory behind the ericoid mycorrhizal symbiosis.</title>
        <authorList>
            <consortium name="DOE Joint Genome Institute"/>
            <person name="Martino E."/>
            <person name="Morin E."/>
            <person name="Grelet G."/>
            <person name="Kuo A."/>
            <person name="Kohler A."/>
            <person name="Daghino S."/>
            <person name="Barry K."/>
            <person name="Choi C."/>
            <person name="Cichocki N."/>
            <person name="Clum A."/>
            <person name="Copeland A."/>
            <person name="Hainaut M."/>
            <person name="Haridas S."/>
            <person name="Labutti K."/>
            <person name="Lindquist E."/>
            <person name="Lipzen A."/>
            <person name="Khouja H.-R."/>
            <person name="Murat C."/>
            <person name="Ohm R."/>
            <person name="Olson A."/>
            <person name="Spatafora J."/>
            <person name="Veneault-Fourrey C."/>
            <person name="Henrissat B."/>
            <person name="Grigoriev I."/>
            <person name="Martin F."/>
            <person name="Perotto S."/>
        </authorList>
    </citation>
    <scope>NUCLEOTIDE SEQUENCE [LARGE SCALE GENOMIC DNA]</scope>
    <source>
        <strain evidence="2 3">E</strain>
    </source>
</reference>
<dbReference type="AlphaFoldDB" id="A0A2J6TUQ2"/>
<accession>A0A2J6TUQ2</accession>
<proteinExistence type="predicted"/>
<dbReference type="OrthoDB" id="20872at2759"/>